<evidence type="ECO:0000313" key="1">
    <source>
        <dbReference type="EMBL" id="CAG8981245.1"/>
    </source>
</evidence>
<dbReference type="Proteomes" id="UP000701801">
    <property type="component" value="Unassembled WGS sequence"/>
</dbReference>
<dbReference type="Gene3D" id="3.40.50.1110">
    <property type="entry name" value="SGNH hydrolase"/>
    <property type="match status" value="1"/>
</dbReference>
<evidence type="ECO:0000313" key="2">
    <source>
        <dbReference type="Proteomes" id="UP000701801"/>
    </source>
</evidence>
<dbReference type="EMBL" id="CAJVRM010000462">
    <property type="protein sequence ID" value="CAG8981245.1"/>
    <property type="molecule type" value="Genomic_DNA"/>
</dbReference>
<dbReference type="AlphaFoldDB" id="A0A9N9LU17"/>
<keyword evidence="2" id="KW-1185">Reference proteome</keyword>
<protein>
    <submittedName>
        <fullName evidence="1">Uncharacterized protein</fullName>
    </submittedName>
</protein>
<proteinExistence type="predicted"/>
<dbReference type="OrthoDB" id="5278722at2759"/>
<comment type="caution">
    <text evidence="1">The sequence shown here is derived from an EMBL/GenBank/DDBJ whole genome shotgun (WGS) entry which is preliminary data.</text>
</comment>
<accession>A0A9N9LU17</accession>
<organism evidence="1 2">
    <name type="scientific">Hymenoscyphus albidus</name>
    <dbReference type="NCBI Taxonomy" id="595503"/>
    <lineage>
        <taxon>Eukaryota</taxon>
        <taxon>Fungi</taxon>
        <taxon>Dikarya</taxon>
        <taxon>Ascomycota</taxon>
        <taxon>Pezizomycotina</taxon>
        <taxon>Leotiomycetes</taxon>
        <taxon>Helotiales</taxon>
        <taxon>Helotiaceae</taxon>
        <taxon>Hymenoscyphus</taxon>
    </lineage>
</organism>
<name>A0A9N9LU17_9HELO</name>
<sequence>MSTIKPPQMAIQRCFTLPFFMSILSLTTILLVLARQKDSTLIPSPILNTGSLFRWGAKEEEKVKEARVRMVVFGDSWVDDRPESGMSGRGKSWVRVACEEIDCASYLNYASSQPVDEYPANPPKGALTKNKIHIASHEEKKHSHVSYAPLNLLPDLGQQIQSYIAENPPSETQVETIFCISHGFWDVYSLASLDLERAIIATDASVKELFHQLDILYAHHAKSYLHSNTKVENTNPPLFPVIIPHLLDPSLVPGWKTHRPVPIPPSTMAEQQRNALSLTSRWNIGMENRMLSWLKEMPTFYRNEIEKTEHPIIDTENHESRNATNEAVTVIKDIFYFDLAQKVLDILAEHQMQVAGISDARGRGTNPSPYQNINQACLRESANEEDNEADFLELNGHLLCKYPEEYLYWDAFNIGSRAKENIGKELSKMIKIGDSLRRQFNERSSNSVGSI</sequence>
<gene>
    <name evidence="1" type="ORF">HYALB_00003843</name>
</gene>
<reference evidence="1" key="1">
    <citation type="submission" date="2021-07" db="EMBL/GenBank/DDBJ databases">
        <authorList>
            <person name="Durling M."/>
        </authorList>
    </citation>
    <scope>NUCLEOTIDE SEQUENCE</scope>
</reference>
<dbReference type="InterPro" id="IPR036514">
    <property type="entry name" value="SGNH_hydro_sf"/>
</dbReference>